<reference evidence="3 4" key="1">
    <citation type="submission" date="2016-05" db="EMBL/GenBank/DDBJ databases">
        <title>A degradative enzymes factory behind the ericoid mycorrhizal symbiosis.</title>
        <authorList>
            <consortium name="DOE Joint Genome Institute"/>
            <person name="Martino E."/>
            <person name="Morin E."/>
            <person name="Grelet G."/>
            <person name="Kuo A."/>
            <person name="Kohler A."/>
            <person name="Daghino S."/>
            <person name="Barry K."/>
            <person name="Choi C."/>
            <person name="Cichocki N."/>
            <person name="Clum A."/>
            <person name="Copeland A."/>
            <person name="Hainaut M."/>
            <person name="Haridas S."/>
            <person name="Labutti K."/>
            <person name="Lindquist E."/>
            <person name="Lipzen A."/>
            <person name="Khouja H.-R."/>
            <person name="Murat C."/>
            <person name="Ohm R."/>
            <person name="Olson A."/>
            <person name="Spatafora J."/>
            <person name="Veneault-Fourrey C."/>
            <person name="Henrissat B."/>
            <person name="Grigoriev I."/>
            <person name="Martin F."/>
            <person name="Perotto S."/>
        </authorList>
    </citation>
    <scope>NUCLEOTIDE SEQUENCE [LARGE SCALE GENOMIC DNA]</scope>
    <source>
        <strain evidence="3 4">UAMH 7357</strain>
    </source>
</reference>
<dbReference type="InterPro" id="IPR001509">
    <property type="entry name" value="Epimerase_deHydtase"/>
</dbReference>
<dbReference type="OrthoDB" id="10262413at2759"/>
<keyword evidence="1" id="KW-0812">Transmembrane</keyword>
<keyword evidence="1" id="KW-1133">Transmembrane helix</keyword>
<feature type="transmembrane region" description="Helical" evidence="1">
    <location>
        <begin position="12"/>
        <end position="34"/>
    </location>
</feature>
<evidence type="ECO:0000313" key="3">
    <source>
        <dbReference type="EMBL" id="PMD19638.1"/>
    </source>
</evidence>
<keyword evidence="1" id="KW-0472">Membrane</keyword>
<dbReference type="GO" id="GO:0005737">
    <property type="term" value="C:cytoplasm"/>
    <property type="evidence" value="ECO:0007669"/>
    <property type="project" value="TreeGrafter"/>
</dbReference>
<dbReference type="PANTHER" id="PTHR48079">
    <property type="entry name" value="PROTEIN YEEZ"/>
    <property type="match status" value="1"/>
</dbReference>
<sequence length="367" mass="39344">MAEPESQFRHILLLGATGYIGGSILTTLLAHPIADTLSISALVRKPYQASILKDAGVTPLLFKDLDDYQTIVGAAKDADVVIAAASARHEGCAKACLEGLSERAKVTGKATHYIHTSGASMIGDWPVSGSRVDSKIYSDTENIFEIEKEFEKKEEGWSPVRSVNQFVIAEGEKLGVKTYIVVPPLIFGPGTGSFTLGIGQVHMLVQTALTHHQPITVGSGTGIWSRIHIQDLCSIYLLLTQSILSSSQPPPPSGKTGYYFAENGEQSWISIAEKIGVVGGRIGVFEGSEGSEGSEGGKVGRIGLEEAKEEFGYGSLRDAEGVLGSSARIKADRARQVLGWKPERGEREFGEEIEDVVVGMVQQGERD</sequence>
<dbReference type="InterPro" id="IPR036291">
    <property type="entry name" value="NAD(P)-bd_dom_sf"/>
</dbReference>
<dbReference type="Gene3D" id="3.40.50.720">
    <property type="entry name" value="NAD(P)-binding Rossmann-like Domain"/>
    <property type="match status" value="1"/>
</dbReference>
<dbReference type="GO" id="GO:0004029">
    <property type="term" value="F:aldehyde dehydrogenase (NAD+) activity"/>
    <property type="evidence" value="ECO:0007669"/>
    <property type="project" value="TreeGrafter"/>
</dbReference>
<dbReference type="EMBL" id="KZ613488">
    <property type="protein sequence ID" value="PMD19638.1"/>
    <property type="molecule type" value="Genomic_DNA"/>
</dbReference>
<evidence type="ECO:0000313" key="4">
    <source>
        <dbReference type="Proteomes" id="UP000235672"/>
    </source>
</evidence>
<proteinExistence type="predicted"/>
<gene>
    <name evidence="3" type="ORF">NA56DRAFT_690264</name>
</gene>
<dbReference type="Pfam" id="PF01370">
    <property type="entry name" value="Epimerase"/>
    <property type="match status" value="1"/>
</dbReference>
<feature type="domain" description="NAD-dependent epimerase/dehydratase" evidence="2">
    <location>
        <begin position="11"/>
        <end position="242"/>
    </location>
</feature>
<keyword evidence="4" id="KW-1185">Reference proteome</keyword>
<dbReference type="AlphaFoldDB" id="A0A2J6Q047"/>
<dbReference type="STRING" id="1745343.A0A2J6Q047"/>
<evidence type="ECO:0000256" key="1">
    <source>
        <dbReference type="SAM" id="Phobius"/>
    </source>
</evidence>
<dbReference type="Proteomes" id="UP000235672">
    <property type="component" value="Unassembled WGS sequence"/>
</dbReference>
<dbReference type="PANTHER" id="PTHR48079:SF6">
    <property type="entry name" value="NAD(P)-BINDING DOMAIN-CONTAINING PROTEIN-RELATED"/>
    <property type="match status" value="1"/>
</dbReference>
<organism evidence="3 4">
    <name type="scientific">Hyaloscypha hepaticicola</name>
    <dbReference type="NCBI Taxonomy" id="2082293"/>
    <lineage>
        <taxon>Eukaryota</taxon>
        <taxon>Fungi</taxon>
        <taxon>Dikarya</taxon>
        <taxon>Ascomycota</taxon>
        <taxon>Pezizomycotina</taxon>
        <taxon>Leotiomycetes</taxon>
        <taxon>Helotiales</taxon>
        <taxon>Hyaloscyphaceae</taxon>
        <taxon>Hyaloscypha</taxon>
    </lineage>
</organism>
<evidence type="ECO:0000259" key="2">
    <source>
        <dbReference type="Pfam" id="PF01370"/>
    </source>
</evidence>
<accession>A0A2J6Q047</accession>
<protein>
    <submittedName>
        <fullName evidence="3">NAD(P)-binding protein</fullName>
    </submittedName>
</protein>
<dbReference type="InterPro" id="IPR051783">
    <property type="entry name" value="NAD(P)-dependent_oxidoreduct"/>
</dbReference>
<name>A0A2J6Q047_9HELO</name>
<dbReference type="SUPFAM" id="SSF51735">
    <property type="entry name" value="NAD(P)-binding Rossmann-fold domains"/>
    <property type="match status" value="1"/>
</dbReference>